<organism evidence="2 3">
    <name type="scientific">Cephalotus follicularis</name>
    <name type="common">Albany pitcher plant</name>
    <dbReference type="NCBI Taxonomy" id="3775"/>
    <lineage>
        <taxon>Eukaryota</taxon>
        <taxon>Viridiplantae</taxon>
        <taxon>Streptophyta</taxon>
        <taxon>Embryophyta</taxon>
        <taxon>Tracheophyta</taxon>
        <taxon>Spermatophyta</taxon>
        <taxon>Magnoliopsida</taxon>
        <taxon>eudicotyledons</taxon>
        <taxon>Gunneridae</taxon>
        <taxon>Pentapetalae</taxon>
        <taxon>rosids</taxon>
        <taxon>fabids</taxon>
        <taxon>Oxalidales</taxon>
        <taxon>Cephalotaceae</taxon>
        <taxon>Cephalotus</taxon>
    </lineage>
</organism>
<dbReference type="OrthoDB" id="3900342at2759"/>
<dbReference type="InParanoid" id="A0A1Q3ANV8"/>
<sequence length="157" mass="17600">MLMAVALLVRRYYVKDGTPNNDLVKFLTCFSVIIGSSIGVIALWNSYEKRWIGYVIAAVLWLFGTLGMALTPKEGMLKILGLLNLPSVVRNTSWFNWVSSIVSAFVIVFEIVVGFVHSKRSNLVPFFSIWSKGCFPGCIYCFPGIMCDLTTILEKLM</sequence>
<dbReference type="EMBL" id="BDDD01000030">
    <property type="protein sequence ID" value="GAV57419.1"/>
    <property type="molecule type" value="Genomic_DNA"/>
</dbReference>
<dbReference type="AlphaFoldDB" id="A0A1Q3ANV8"/>
<dbReference type="STRING" id="3775.A0A1Q3ANV8"/>
<keyword evidence="1" id="KW-1133">Transmembrane helix</keyword>
<feature type="transmembrane region" description="Helical" evidence="1">
    <location>
        <begin position="94"/>
        <end position="116"/>
    </location>
</feature>
<evidence type="ECO:0000313" key="3">
    <source>
        <dbReference type="Proteomes" id="UP000187406"/>
    </source>
</evidence>
<keyword evidence="1" id="KW-0812">Transmembrane</keyword>
<dbReference type="Proteomes" id="UP000187406">
    <property type="component" value="Unassembled WGS sequence"/>
</dbReference>
<accession>A0A1Q3ANV8</accession>
<name>A0A1Q3ANV8_CEPFO</name>
<proteinExistence type="predicted"/>
<feature type="transmembrane region" description="Helical" evidence="1">
    <location>
        <begin position="51"/>
        <end position="70"/>
    </location>
</feature>
<feature type="transmembrane region" description="Helical" evidence="1">
    <location>
        <begin position="23"/>
        <end position="44"/>
    </location>
</feature>
<evidence type="ECO:0000256" key="1">
    <source>
        <dbReference type="SAM" id="Phobius"/>
    </source>
</evidence>
<comment type="caution">
    <text evidence="2">The sequence shown here is derived from an EMBL/GenBank/DDBJ whole genome shotgun (WGS) entry which is preliminary data.</text>
</comment>
<evidence type="ECO:0000313" key="2">
    <source>
        <dbReference type="EMBL" id="GAV57419.1"/>
    </source>
</evidence>
<keyword evidence="3" id="KW-1185">Reference proteome</keyword>
<keyword evidence="1" id="KW-0472">Membrane</keyword>
<gene>
    <name evidence="2" type="ORF">CFOL_v3_00956</name>
</gene>
<reference evidence="3" key="1">
    <citation type="submission" date="2016-04" db="EMBL/GenBank/DDBJ databases">
        <title>Cephalotus genome sequencing.</title>
        <authorList>
            <person name="Fukushima K."/>
            <person name="Hasebe M."/>
            <person name="Fang X."/>
        </authorList>
    </citation>
    <scope>NUCLEOTIDE SEQUENCE [LARGE SCALE GENOMIC DNA]</scope>
    <source>
        <strain evidence="3">cv. St1</strain>
    </source>
</reference>
<protein>
    <submittedName>
        <fullName evidence="2">Uncharacterized protein</fullName>
    </submittedName>
</protein>